<dbReference type="GO" id="GO:0003824">
    <property type="term" value="F:catalytic activity"/>
    <property type="evidence" value="ECO:0007669"/>
    <property type="project" value="UniProtKB-ARBA"/>
</dbReference>
<name>A0A267K8H2_PSESS</name>
<comment type="caution">
    <text evidence="2">The sequence shown here is derived from an EMBL/GenBank/DDBJ whole genome shotgun (WGS) entry which is preliminary data.</text>
</comment>
<dbReference type="InterPro" id="IPR011611">
    <property type="entry name" value="PfkB_dom"/>
</dbReference>
<dbReference type="Gene3D" id="3.40.1190.20">
    <property type="match status" value="1"/>
</dbReference>
<dbReference type="SUPFAM" id="SSF52309">
    <property type="entry name" value="N-(deoxy)ribosyltransferase-like"/>
    <property type="match status" value="1"/>
</dbReference>
<protein>
    <submittedName>
        <fullName evidence="2">Nucleoside 2-deoxyribosyltransferase</fullName>
    </submittedName>
</protein>
<sequence length="402" mass="44083">MITVVGGVYQERCMSPKWEEIYGSAGRAATAIARMNAPVELHTYADATVAAVISQRGALEGFQVLITDVPQSAGFSYIHSLSSPIIHKPCSRLPAIEIHAEKVVRFGMIEGDARVNSTYAVYDPQNAFNPQSFHANGSTAKHLALILNRHEASLFLNAQDKTVEELAAGLAQAEKAEVVVIKMGPMGALVYHEGQFSQVPAYHTDRVHKIGSGDNFVAHFAYGWLEAGLSPHEAADSASRATAYFCQNQGFASARRLSQFDPAPLRVSQRYRDGSRPKIYLAGPFFSLAQLWLVEEARNTFLAMGLRVFSPYHDVGHGSAEDVVHKDLDAIHECELMFAIGDGLDSGTVFEMGYAKALGKPVVMYTENESEEDKKMMEGSHCILCDDFVTAIYRMVWEAVAL</sequence>
<dbReference type="Pfam" id="PF05014">
    <property type="entry name" value="Nuc_deoxyrib_tr"/>
    <property type="match status" value="1"/>
</dbReference>
<dbReference type="EMBL" id="NIAY01000072">
    <property type="protein sequence ID" value="PAB31421.1"/>
    <property type="molecule type" value="Genomic_DNA"/>
</dbReference>
<evidence type="ECO:0000313" key="2">
    <source>
        <dbReference type="EMBL" id="PAB31421.1"/>
    </source>
</evidence>
<organism evidence="2 3">
    <name type="scientific">Pseudomonas savastanoi pv. nerii</name>
    <dbReference type="NCBI Taxonomy" id="360921"/>
    <lineage>
        <taxon>Bacteria</taxon>
        <taxon>Pseudomonadati</taxon>
        <taxon>Pseudomonadota</taxon>
        <taxon>Gammaproteobacteria</taxon>
        <taxon>Pseudomonadales</taxon>
        <taxon>Pseudomonadaceae</taxon>
        <taxon>Pseudomonas</taxon>
    </lineage>
</organism>
<gene>
    <name evidence="2" type="ORF">CC205_16335</name>
</gene>
<evidence type="ECO:0000259" key="1">
    <source>
        <dbReference type="Pfam" id="PF00294"/>
    </source>
</evidence>
<reference evidence="2 3" key="1">
    <citation type="submission" date="2017-05" db="EMBL/GenBank/DDBJ databases">
        <title>Comparative genomic of Pseudomonas savastanoi pathovars.</title>
        <authorList>
            <person name="Pintado A."/>
            <person name="Moreno-Perez A."/>
            <person name="Caballo-Ponce E."/>
            <person name="Murillo J."/>
            <person name="Bardaji L."/>
            <person name="Cerboneschi M."/>
            <person name="Rodriguez-Palenzuela P."/>
            <person name="Ramos C."/>
            <person name="Tegli S."/>
        </authorList>
    </citation>
    <scope>NUCLEOTIDE SEQUENCE [LARGE SCALE GENOMIC DNA]</scope>
    <source>
        <strain evidence="2 3">ESC 23</strain>
    </source>
</reference>
<proteinExistence type="predicted"/>
<dbReference type="InterPro" id="IPR007710">
    <property type="entry name" value="Nucleoside_deoxyribTrfase"/>
</dbReference>
<accession>A0A267K8H2</accession>
<dbReference type="Gene3D" id="3.40.50.450">
    <property type="match status" value="1"/>
</dbReference>
<evidence type="ECO:0000313" key="3">
    <source>
        <dbReference type="Proteomes" id="UP000216306"/>
    </source>
</evidence>
<dbReference type="RefSeq" id="WP_003418930.1">
    <property type="nucleotide sequence ID" value="NZ_NIAY01000072.1"/>
</dbReference>
<dbReference type="AlphaFoldDB" id="A0A267K8H2"/>
<dbReference type="Pfam" id="PF00294">
    <property type="entry name" value="PfkB"/>
    <property type="match status" value="1"/>
</dbReference>
<dbReference type="PANTHER" id="PTHR46566">
    <property type="entry name" value="1-PHOSPHOFRUCTOKINASE-RELATED"/>
    <property type="match status" value="1"/>
</dbReference>
<dbReference type="Proteomes" id="UP000216306">
    <property type="component" value="Unassembled WGS sequence"/>
</dbReference>
<feature type="domain" description="Carbohydrate kinase PfkB" evidence="1">
    <location>
        <begin position="145"/>
        <end position="251"/>
    </location>
</feature>
<dbReference type="SUPFAM" id="SSF53613">
    <property type="entry name" value="Ribokinase-like"/>
    <property type="match status" value="1"/>
</dbReference>
<dbReference type="InterPro" id="IPR029056">
    <property type="entry name" value="Ribokinase-like"/>
</dbReference>
<dbReference type="PANTHER" id="PTHR46566:SF2">
    <property type="entry name" value="ATP-DEPENDENT 6-PHOSPHOFRUCTOKINASE ISOZYME 2"/>
    <property type="match status" value="1"/>
</dbReference>